<evidence type="ECO:0000256" key="2">
    <source>
        <dbReference type="ARBA" id="ARBA00023008"/>
    </source>
</evidence>
<dbReference type="Gene3D" id="1.20.58.1000">
    <property type="entry name" value="Metal-sensitive repressor, helix protomer"/>
    <property type="match status" value="1"/>
</dbReference>
<evidence type="ECO:0000313" key="4">
    <source>
        <dbReference type="Proteomes" id="UP000662111"/>
    </source>
</evidence>
<sequence>MNGASSPTPGRAAATAELTNRLHRIEGQVHGITAMIESGKPCLDTLTQIAAARGALQAAALTILDQHLRHCLLDNAPSAREASIDDASASIARLVRS</sequence>
<evidence type="ECO:0000313" key="3">
    <source>
        <dbReference type="EMBL" id="GGK63839.1"/>
    </source>
</evidence>
<dbReference type="InterPro" id="IPR038390">
    <property type="entry name" value="Metal_Tscrpt_repr_sf"/>
</dbReference>
<dbReference type="EMBL" id="BMLB01000002">
    <property type="protein sequence ID" value="GGK63839.1"/>
    <property type="molecule type" value="Genomic_DNA"/>
</dbReference>
<evidence type="ECO:0000256" key="1">
    <source>
        <dbReference type="ARBA" id="ARBA00005428"/>
    </source>
</evidence>
<dbReference type="CDD" id="cd10148">
    <property type="entry name" value="CsoR-like_DUF156"/>
    <property type="match status" value="1"/>
</dbReference>
<organism evidence="3 4">
    <name type="scientific">Ornithinimicrobium pekingense</name>
    <dbReference type="NCBI Taxonomy" id="384677"/>
    <lineage>
        <taxon>Bacteria</taxon>
        <taxon>Bacillati</taxon>
        <taxon>Actinomycetota</taxon>
        <taxon>Actinomycetes</taxon>
        <taxon>Micrococcales</taxon>
        <taxon>Ornithinimicrobiaceae</taxon>
        <taxon>Ornithinimicrobium</taxon>
    </lineage>
</organism>
<dbReference type="Pfam" id="PF02583">
    <property type="entry name" value="Trns_repr_metal"/>
    <property type="match status" value="1"/>
</dbReference>
<proteinExistence type="inferred from homology"/>
<name>A0ABQ2F5F3_9MICO</name>
<comment type="similarity">
    <text evidence="1">Belongs to the CsoR family.</text>
</comment>
<dbReference type="PANTHER" id="PTHR33677:SF3">
    <property type="entry name" value="COPPER-SENSING TRANSCRIPTIONAL REPRESSOR RICR"/>
    <property type="match status" value="1"/>
</dbReference>
<evidence type="ECO:0008006" key="5">
    <source>
        <dbReference type="Google" id="ProtNLM"/>
    </source>
</evidence>
<dbReference type="InterPro" id="IPR003735">
    <property type="entry name" value="Metal_Tscrpt_repr"/>
</dbReference>
<comment type="caution">
    <text evidence="3">The sequence shown here is derived from an EMBL/GenBank/DDBJ whole genome shotgun (WGS) entry which is preliminary data.</text>
</comment>
<keyword evidence="2" id="KW-0186">Copper</keyword>
<dbReference type="PANTHER" id="PTHR33677">
    <property type="entry name" value="TRANSCRIPTIONAL REPRESSOR FRMR-RELATED"/>
    <property type="match status" value="1"/>
</dbReference>
<dbReference type="Proteomes" id="UP000662111">
    <property type="component" value="Unassembled WGS sequence"/>
</dbReference>
<keyword evidence="4" id="KW-1185">Reference proteome</keyword>
<dbReference type="RefSeq" id="WP_022920468.1">
    <property type="nucleotide sequence ID" value="NZ_BMLB01000002.1"/>
</dbReference>
<gene>
    <name evidence="3" type="ORF">GCM10011509_10290</name>
</gene>
<accession>A0ABQ2F5F3</accession>
<protein>
    <recommendedName>
        <fullName evidence="5">Metal-sensitive transcriptional regulator</fullName>
    </recommendedName>
</protein>
<reference evidence="4" key="1">
    <citation type="journal article" date="2019" name="Int. J. Syst. Evol. Microbiol.">
        <title>The Global Catalogue of Microorganisms (GCM) 10K type strain sequencing project: providing services to taxonomists for standard genome sequencing and annotation.</title>
        <authorList>
            <consortium name="The Broad Institute Genomics Platform"/>
            <consortium name="The Broad Institute Genome Sequencing Center for Infectious Disease"/>
            <person name="Wu L."/>
            <person name="Ma J."/>
        </authorList>
    </citation>
    <scope>NUCLEOTIDE SEQUENCE [LARGE SCALE GENOMIC DNA]</scope>
    <source>
        <strain evidence="4">CGMCC 1.5362</strain>
    </source>
</reference>